<dbReference type="SUPFAM" id="SSF50677">
    <property type="entry name" value="ValRS/IleRS/LeuRS editing domain"/>
    <property type="match status" value="1"/>
</dbReference>
<dbReference type="CDD" id="cd07961">
    <property type="entry name" value="Anticodon_Ia_Ile_ABEc"/>
    <property type="match status" value="1"/>
</dbReference>
<keyword evidence="5 13" id="KW-0436">Ligase</keyword>
<keyword evidence="4" id="KW-0963">Cytoplasm</keyword>
<comment type="catalytic activity">
    <reaction evidence="11">
        <text>tRNA(Ile) + L-isoleucine + ATP = L-isoleucyl-tRNA(Ile) + AMP + diphosphate</text>
        <dbReference type="Rhea" id="RHEA:11060"/>
        <dbReference type="Rhea" id="RHEA-COMP:9666"/>
        <dbReference type="Rhea" id="RHEA-COMP:9695"/>
        <dbReference type="ChEBI" id="CHEBI:30616"/>
        <dbReference type="ChEBI" id="CHEBI:33019"/>
        <dbReference type="ChEBI" id="CHEBI:58045"/>
        <dbReference type="ChEBI" id="CHEBI:78442"/>
        <dbReference type="ChEBI" id="CHEBI:78528"/>
        <dbReference type="ChEBI" id="CHEBI:456215"/>
        <dbReference type="EC" id="6.1.1.5"/>
    </reaction>
</comment>
<sequence>MSVDFPAEEEVILKRWREIDAFQRQVELTKGKKPYTFYDGPPFATGLPHYGHLLASTIKDIIPRYFSMTGHYCERRFGWDTHGVPIEHEIDKKLGMSGSEAVEKIGIAKYNEECRAIVMRFAEEWRQTIERLGRWIDFDRPYRTLDRDFMESVWWVFKQLVDKDLVYRGYRVMPYSTALNTPLSNLEATQNYRDVTDPAVVVSFPLAQDSNVSLLAWTTTPWTLPSNTGLCVNPDFEYVKIHDEALGKYYILMEPLLRTLYKDPKKAKFKIIDRFKGSSMKGWKYEPLFDYFTDEFKEAGFRVLLDGYVSSDAGTGIVHQAPAFGEDDYRVAVDNGVVTDARLPPNPVDERGNFTSEVRDFSGQHVKAADRAIIKHLKAAGRLIVDGQITHSYPFCWRSDTPLIYRAVPAWFVKIGPIIPTMLKGIEGSHWVPSFVKERRFANWIQNARDWNIDRNRYWGNPIPLWVSDDFKEVVAVGSVAELKELSGYEGELKDLHRDSIDHITIPSKQGKGQLRRIKEVFDCWFESGAMPYASKHYPFEREEEFHGAFPAQFIAEGLDQTRGWFYTLTVLGCLLYGKPPYQNVIVNGIVLAEDGKKMSKRLKNYPDPSLVMDRYGSDALRLYLINSPVVRAETLRFKESGVKEIISKVLLPLWNSYKFFEGQVALLKKVENVDYVFDPKAEVTNTNVMDRWILASCQSLLKFVNQEMESYRLYTVVPRLLELIDNTTNWYIRFNRKRLKGENGIDDTQHALNTLFEVLYTLVRGLAPFTPFLTDNIYLRLLPHIPQSLRGEDDRSVHFQPYPQVREELFDEVVERRVARMQKVIELARISRERRTLALRTPLKTLVVIHQDPQYLDDVKSLETYVTEELNVRDLVLSSDEEKYNVQYSVTADWPVLGKKLKKDAQKVKKALPSLTSNDVKKFVADKKILVDGIELCEEDLVVKRGLKDDSASQNMESNTDNDVLTILDTAIYPELADEGIGREIVSRVQKLRKKACLLATDDVKMEYKVLSDPDNIGLDKAFRTQAAIMEKVLRRPLDHHVVTHVEGEIPKQEEEGVIIEEEQEVQKATFLLRLLKL</sequence>
<dbReference type="Gene3D" id="3.40.50.620">
    <property type="entry name" value="HUPs"/>
    <property type="match status" value="2"/>
</dbReference>
<dbReference type="InterPro" id="IPR013155">
    <property type="entry name" value="M/V/L/I-tRNA-synth_anticd-bd"/>
</dbReference>
<dbReference type="HAMAP" id="MF_02003">
    <property type="entry name" value="Ile_tRNA_synth_type2"/>
    <property type="match status" value="1"/>
</dbReference>
<feature type="domain" description="Methionyl/Valyl/Leucyl/Isoleucyl-tRNA synthetase anticodon-binding" evidence="15">
    <location>
        <begin position="691"/>
        <end position="846"/>
    </location>
</feature>
<name>A0AAD4KWN6_9EURO</name>
<evidence type="ECO:0000256" key="10">
    <source>
        <dbReference type="ARBA" id="ARBA00032665"/>
    </source>
</evidence>
<dbReference type="PROSITE" id="PS00178">
    <property type="entry name" value="AA_TRNA_LIGASE_I"/>
    <property type="match status" value="1"/>
</dbReference>
<dbReference type="InterPro" id="IPR033709">
    <property type="entry name" value="Anticodon_Ile_ABEc"/>
</dbReference>
<dbReference type="PANTHER" id="PTHR42780">
    <property type="entry name" value="SOLEUCYL-TRNA SYNTHETASE"/>
    <property type="match status" value="1"/>
</dbReference>
<dbReference type="InterPro" id="IPR009080">
    <property type="entry name" value="tRNAsynth_Ia_anticodon-bd"/>
</dbReference>
<dbReference type="GO" id="GO:0000049">
    <property type="term" value="F:tRNA binding"/>
    <property type="evidence" value="ECO:0007669"/>
    <property type="project" value="InterPro"/>
</dbReference>
<dbReference type="InterPro" id="IPR009008">
    <property type="entry name" value="Val/Leu/Ile-tRNA-synth_edit"/>
</dbReference>
<dbReference type="SUPFAM" id="SSF47323">
    <property type="entry name" value="Anticodon-binding domain of a subclass of class I aminoacyl-tRNA synthetases"/>
    <property type="match status" value="1"/>
</dbReference>
<evidence type="ECO:0000256" key="6">
    <source>
        <dbReference type="ARBA" id="ARBA00022741"/>
    </source>
</evidence>
<dbReference type="FunFam" id="3.40.50.620:FF:000050">
    <property type="entry name" value="Isoleucyl-tRNA synthetase,cytoplasmic"/>
    <property type="match status" value="1"/>
</dbReference>
<dbReference type="PANTHER" id="PTHR42780:SF1">
    <property type="entry name" value="ISOLEUCINE--TRNA LIGASE, CYTOPLASMIC"/>
    <property type="match status" value="1"/>
</dbReference>
<accession>A0AAD4KWN6</accession>
<dbReference type="SUPFAM" id="SSF52374">
    <property type="entry name" value="Nucleotidylyl transferase"/>
    <property type="match status" value="1"/>
</dbReference>
<evidence type="ECO:0000256" key="8">
    <source>
        <dbReference type="ARBA" id="ARBA00022917"/>
    </source>
</evidence>
<dbReference type="Gene3D" id="1.10.730.10">
    <property type="entry name" value="Isoleucyl-tRNA Synthetase, Domain 1"/>
    <property type="match status" value="1"/>
</dbReference>
<evidence type="ECO:0000256" key="3">
    <source>
        <dbReference type="ARBA" id="ARBA00013165"/>
    </source>
</evidence>
<dbReference type="PRINTS" id="PR00984">
    <property type="entry name" value="TRNASYNTHILE"/>
</dbReference>
<evidence type="ECO:0000256" key="7">
    <source>
        <dbReference type="ARBA" id="ARBA00022840"/>
    </source>
</evidence>
<dbReference type="EC" id="6.1.1.5" evidence="3"/>
<evidence type="ECO:0000256" key="12">
    <source>
        <dbReference type="ARBA" id="ARBA00069879"/>
    </source>
</evidence>
<comment type="caution">
    <text evidence="16">The sequence shown here is derived from an EMBL/GenBank/DDBJ whole genome shotgun (WGS) entry which is preliminary data.</text>
</comment>
<evidence type="ECO:0000259" key="14">
    <source>
        <dbReference type="Pfam" id="PF00133"/>
    </source>
</evidence>
<keyword evidence="7 13" id="KW-0067">ATP-binding</keyword>
<keyword evidence="9 13" id="KW-0030">Aminoacyl-tRNA synthetase</keyword>
<dbReference type="RefSeq" id="XP_046073036.1">
    <property type="nucleotide sequence ID" value="XM_046219006.1"/>
</dbReference>
<dbReference type="NCBIfam" id="TIGR00392">
    <property type="entry name" value="ileS"/>
    <property type="match status" value="1"/>
</dbReference>
<dbReference type="InterPro" id="IPR023586">
    <property type="entry name" value="Ile-tRNA-ligase_type2"/>
</dbReference>
<evidence type="ECO:0000256" key="9">
    <source>
        <dbReference type="ARBA" id="ARBA00023146"/>
    </source>
</evidence>
<evidence type="ECO:0000256" key="11">
    <source>
        <dbReference type="ARBA" id="ARBA00048359"/>
    </source>
</evidence>
<dbReference type="Pfam" id="PF08264">
    <property type="entry name" value="Anticodon_1"/>
    <property type="match status" value="1"/>
</dbReference>
<evidence type="ECO:0000313" key="17">
    <source>
        <dbReference type="Proteomes" id="UP001201262"/>
    </source>
</evidence>
<organism evidence="16 17">
    <name type="scientific">Talaromyces proteolyticus</name>
    <dbReference type="NCBI Taxonomy" id="1131652"/>
    <lineage>
        <taxon>Eukaryota</taxon>
        <taxon>Fungi</taxon>
        <taxon>Dikarya</taxon>
        <taxon>Ascomycota</taxon>
        <taxon>Pezizomycotina</taxon>
        <taxon>Eurotiomycetes</taxon>
        <taxon>Eurotiomycetidae</taxon>
        <taxon>Eurotiales</taxon>
        <taxon>Trichocomaceae</taxon>
        <taxon>Talaromyces</taxon>
        <taxon>Talaromyces sect. Bacilispori</taxon>
    </lineage>
</organism>
<dbReference type="GO" id="GO:0002161">
    <property type="term" value="F:aminoacyl-tRNA deacylase activity"/>
    <property type="evidence" value="ECO:0007669"/>
    <property type="project" value="InterPro"/>
</dbReference>
<dbReference type="FunFam" id="3.90.740.10:FF:000044">
    <property type="entry name" value="Isoleucine--tRNA ligase"/>
    <property type="match status" value="1"/>
</dbReference>
<dbReference type="Proteomes" id="UP001201262">
    <property type="component" value="Unassembled WGS sequence"/>
</dbReference>
<dbReference type="EMBL" id="JAJTJA010000005">
    <property type="protein sequence ID" value="KAH8698572.1"/>
    <property type="molecule type" value="Genomic_DNA"/>
</dbReference>
<feature type="domain" description="Aminoacyl-tRNA synthetase class Ia" evidence="14">
    <location>
        <begin position="12"/>
        <end position="636"/>
    </location>
</feature>
<dbReference type="GeneID" id="70249293"/>
<evidence type="ECO:0000256" key="5">
    <source>
        <dbReference type="ARBA" id="ARBA00022598"/>
    </source>
</evidence>
<gene>
    <name evidence="16" type="ORF">BGW36DRAFT_406519</name>
</gene>
<dbReference type="InterPro" id="IPR002300">
    <property type="entry name" value="aa-tRNA-synth_Ia"/>
</dbReference>
<comment type="subcellular location">
    <subcellularLocation>
        <location evidence="1">Cytoplasm</location>
    </subcellularLocation>
</comment>
<dbReference type="Pfam" id="PF00133">
    <property type="entry name" value="tRNA-synt_1"/>
    <property type="match status" value="1"/>
</dbReference>
<dbReference type="GO" id="GO:0006428">
    <property type="term" value="P:isoleucyl-tRNA aminoacylation"/>
    <property type="evidence" value="ECO:0007669"/>
    <property type="project" value="InterPro"/>
</dbReference>
<evidence type="ECO:0000256" key="1">
    <source>
        <dbReference type="ARBA" id="ARBA00004496"/>
    </source>
</evidence>
<evidence type="ECO:0000313" key="16">
    <source>
        <dbReference type="EMBL" id="KAH8698572.1"/>
    </source>
</evidence>
<evidence type="ECO:0000256" key="4">
    <source>
        <dbReference type="ARBA" id="ARBA00022490"/>
    </source>
</evidence>
<evidence type="ECO:0000256" key="2">
    <source>
        <dbReference type="ARBA" id="ARBA00005594"/>
    </source>
</evidence>
<proteinExistence type="inferred from homology"/>
<dbReference type="FunFam" id="1.10.730.10:FF:000004">
    <property type="entry name" value="Isoleucyl-tRNA synthetase, cytoplasmic"/>
    <property type="match status" value="1"/>
</dbReference>
<dbReference type="GO" id="GO:0005737">
    <property type="term" value="C:cytoplasm"/>
    <property type="evidence" value="ECO:0007669"/>
    <property type="project" value="UniProtKB-SubCell"/>
</dbReference>
<dbReference type="InterPro" id="IPR014729">
    <property type="entry name" value="Rossmann-like_a/b/a_fold"/>
</dbReference>
<protein>
    <recommendedName>
        <fullName evidence="12">Isoleucine--tRNA ligase, cytoplasmic</fullName>
        <ecNumber evidence="3">6.1.1.5</ecNumber>
    </recommendedName>
    <alternativeName>
        <fullName evidence="10">Isoleucyl-tRNA synthetase</fullName>
    </alternativeName>
</protein>
<dbReference type="InterPro" id="IPR001412">
    <property type="entry name" value="aa-tRNA-synth_I_CS"/>
</dbReference>
<keyword evidence="8 13" id="KW-0648">Protein biosynthesis</keyword>
<dbReference type="Pfam" id="PF19302">
    <property type="entry name" value="DUF5915"/>
    <property type="match status" value="1"/>
</dbReference>
<comment type="similarity">
    <text evidence="2 13">Belongs to the class-I aminoacyl-tRNA synthetase family.</text>
</comment>
<keyword evidence="17" id="KW-1185">Reference proteome</keyword>
<dbReference type="FunFam" id="3.40.50.620:FF:000023">
    <property type="entry name" value="Isoleucyl-tRNA synthetase,cytoplasmic"/>
    <property type="match status" value="1"/>
</dbReference>
<dbReference type="AlphaFoldDB" id="A0AAD4KWN6"/>
<dbReference type="CDD" id="cd00818">
    <property type="entry name" value="IleRS_core"/>
    <property type="match status" value="1"/>
</dbReference>
<reference evidence="16" key="1">
    <citation type="submission" date="2021-12" db="EMBL/GenBank/DDBJ databases">
        <title>Convergent genome expansion in fungi linked to evolution of root-endophyte symbiosis.</title>
        <authorList>
            <consortium name="DOE Joint Genome Institute"/>
            <person name="Ke Y.-H."/>
            <person name="Bonito G."/>
            <person name="Liao H.-L."/>
            <person name="Looney B."/>
            <person name="Rojas-Flechas A."/>
            <person name="Nash J."/>
            <person name="Hameed K."/>
            <person name="Schadt C."/>
            <person name="Martin F."/>
            <person name="Crous P.W."/>
            <person name="Miettinen O."/>
            <person name="Magnuson J.K."/>
            <person name="Labbe J."/>
            <person name="Jacobson D."/>
            <person name="Doktycz M.J."/>
            <person name="Veneault-Fourrey C."/>
            <person name="Kuo A."/>
            <person name="Mondo S."/>
            <person name="Calhoun S."/>
            <person name="Riley R."/>
            <person name="Ohm R."/>
            <person name="LaButti K."/>
            <person name="Andreopoulos B."/>
            <person name="Pangilinan J."/>
            <person name="Nolan M."/>
            <person name="Tritt A."/>
            <person name="Clum A."/>
            <person name="Lipzen A."/>
            <person name="Daum C."/>
            <person name="Barry K."/>
            <person name="Grigoriev I.V."/>
            <person name="Vilgalys R."/>
        </authorList>
    </citation>
    <scope>NUCLEOTIDE SEQUENCE</scope>
    <source>
        <strain evidence="16">PMI_201</strain>
    </source>
</reference>
<dbReference type="InterPro" id="IPR002301">
    <property type="entry name" value="Ile-tRNA-ligase"/>
</dbReference>
<evidence type="ECO:0000256" key="13">
    <source>
        <dbReference type="RuleBase" id="RU363035"/>
    </source>
</evidence>
<dbReference type="GO" id="GO:0004822">
    <property type="term" value="F:isoleucine-tRNA ligase activity"/>
    <property type="evidence" value="ECO:0007669"/>
    <property type="project" value="UniProtKB-EC"/>
</dbReference>
<dbReference type="GO" id="GO:0005524">
    <property type="term" value="F:ATP binding"/>
    <property type="evidence" value="ECO:0007669"/>
    <property type="project" value="UniProtKB-KW"/>
</dbReference>
<evidence type="ECO:0000259" key="15">
    <source>
        <dbReference type="Pfam" id="PF08264"/>
    </source>
</evidence>
<keyword evidence="6 13" id="KW-0547">Nucleotide-binding</keyword>